<organism evidence="3 4">
    <name type="scientific">Coccomyxa viridis</name>
    <dbReference type="NCBI Taxonomy" id="1274662"/>
    <lineage>
        <taxon>Eukaryota</taxon>
        <taxon>Viridiplantae</taxon>
        <taxon>Chlorophyta</taxon>
        <taxon>core chlorophytes</taxon>
        <taxon>Trebouxiophyceae</taxon>
        <taxon>Trebouxiophyceae incertae sedis</taxon>
        <taxon>Coccomyxaceae</taxon>
        <taxon>Coccomyxa</taxon>
    </lineage>
</organism>
<dbReference type="EMBL" id="CAXHTA020000004">
    <property type="protein sequence ID" value="CAL5220574.1"/>
    <property type="molecule type" value="Genomic_DNA"/>
</dbReference>
<name>A0ABP1FN33_9CHLO</name>
<comment type="caution">
    <text evidence="3">The sequence shown here is derived from an EMBL/GenBank/DDBJ whole genome shotgun (WGS) entry which is preliminary data.</text>
</comment>
<feature type="region of interest" description="Disordered" evidence="2">
    <location>
        <begin position="1"/>
        <end position="24"/>
    </location>
</feature>
<protein>
    <submittedName>
        <fullName evidence="3">G2612 protein</fullName>
    </submittedName>
</protein>
<proteinExistence type="predicted"/>
<sequence length="152" mass="17215">MEVVSQAPAGGKTADTEESQQVPAVKTPAEVKEVMQSIEASVEQFTEMLGELEEETRALLAQLTAVFNNLMELETEVVADIKENRGILKTATERHEKAGELHKESRRLLDEARKERAARPQYPWWITVLDFVSNQLWWLGVYLVFCGLKQGK</sequence>
<feature type="coiled-coil region" evidence="1">
    <location>
        <begin position="35"/>
        <end position="62"/>
    </location>
</feature>
<evidence type="ECO:0000256" key="1">
    <source>
        <dbReference type="SAM" id="Coils"/>
    </source>
</evidence>
<keyword evidence="1" id="KW-0175">Coiled coil</keyword>
<evidence type="ECO:0000313" key="3">
    <source>
        <dbReference type="EMBL" id="CAL5220574.1"/>
    </source>
</evidence>
<evidence type="ECO:0000256" key="2">
    <source>
        <dbReference type="SAM" id="MobiDB-lite"/>
    </source>
</evidence>
<dbReference type="Proteomes" id="UP001497392">
    <property type="component" value="Unassembled WGS sequence"/>
</dbReference>
<accession>A0ABP1FN33</accession>
<evidence type="ECO:0000313" key="4">
    <source>
        <dbReference type="Proteomes" id="UP001497392"/>
    </source>
</evidence>
<reference evidence="3 4" key="1">
    <citation type="submission" date="2024-06" db="EMBL/GenBank/DDBJ databases">
        <authorList>
            <person name="Kraege A."/>
            <person name="Thomma B."/>
        </authorList>
    </citation>
    <scope>NUCLEOTIDE SEQUENCE [LARGE SCALE GENOMIC DNA]</scope>
</reference>
<gene>
    <name evidence="3" type="primary">g2612</name>
    <name evidence="3" type="ORF">VP750_LOCUS2233</name>
</gene>
<keyword evidence="4" id="KW-1185">Reference proteome</keyword>